<feature type="region of interest" description="Disordered" evidence="8">
    <location>
        <begin position="343"/>
        <end position="369"/>
    </location>
</feature>
<evidence type="ECO:0000256" key="3">
    <source>
        <dbReference type="ARBA" id="ARBA00022989"/>
    </source>
</evidence>
<keyword evidence="1 7" id="KW-1003">Cell membrane</keyword>
<dbReference type="PANTHER" id="PTHR30518:SF2">
    <property type="entry name" value="ENDOLYTIC MUREIN TRANSGLYCOSYLASE"/>
    <property type="match status" value="1"/>
</dbReference>
<keyword evidence="11" id="KW-1185">Reference proteome</keyword>
<comment type="similarity">
    <text evidence="7">Belongs to the transglycosylase MltG family.</text>
</comment>
<dbReference type="InterPro" id="IPR003770">
    <property type="entry name" value="MLTG-like"/>
</dbReference>
<accession>A0A2G1DKL5</accession>
<name>A0A2G1DKL5_9BACT</name>
<dbReference type="EMBL" id="NXFY01000002">
    <property type="protein sequence ID" value="PHO19037.1"/>
    <property type="molecule type" value="Genomic_DNA"/>
</dbReference>
<dbReference type="GO" id="GO:0008932">
    <property type="term" value="F:lytic endotransglycosylase activity"/>
    <property type="evidence" value="ECO:0007669"/>
    <property type="project" value="UniProtKB-UniRule"/>
</dbReference>
<evidence type="ECO:0000313" key="9">
    <source>
        <dbReference type="EMBL" id="AXX92612.1"/>
    </source>
</evidence>
<evidence type="ECO:0000256" key="4">
    <source>
        <dbReference type="ARBA" id="ARBA00023136"/>
    </source>
</evidence>
<dbReference type="GO" id="GO:0005886">
    <property type="term" value="C:plasma membrane"/>
    <property type="evidence" value="ECO:0007669"/>
    <property type="project" value="UniProtKB-SubCell"/>
</dbReference>
<dbReference type="NCBIfam" id="TIGR00247">
    <property type="entry name" value="endolytic transglycosylase MltG"/>
    <property type="match status" value="1"/>
</dbReference>
<evidence type="ECO:0000256" key="1">
    <source>
        <dbReference type="ARBA" id="ARBA00022475"/>
    </source>
</evidence>
<dbReference type="Gene3D" id="3.30.160.60">
    <property type="entry name" value="Classic Zinc Finger"/>
    <property type="match status" value="1"/>
</dbReference>
<dbReference type="KEGG" id="amol:AMOL_1647"/>
<keyword evidence="3 7" id="KW-1133">Transmembrane helix</keyword>
<dbReference type="AlphaFoldDB" id="A0A2G1DKL5"/>
<sequence>MPENNKKTNAKIKQTRAIKNSFIFFNIIEFILVFMIVILYYITIPLSTTNVIFIPKGSTNSIITYLNKSDYQLGIIDKIYIRFLGYPQSGWIDIKTNYLTKADFLHKLTTSKAALKNITLIPGETSYVFLDQIAQKMNLSRKELQKVYDKYAYKEDGNILADTYALPYGMKEYHLLFYLFSNTNKQYEEISKKIFGTYNRKRWYYYITLASVIQKEAANVEEMPYVSSVIHNRLKKGMKLQMDGTLNYGKYSHVKVTSQRIKDDYSSYNTYKNKGLPSNPVCTVSIDAIKSAIFPAKTDYLYFVKSEKTGLHLFSNSYKDHVNNINKNRIIKRKLKREITKKTKEKVKTKEEKTSLKSPQKEVSVFTNTNTKKKNTSIKSLWDNVK</sequence>
<dbReference type="PANTHER" id="PTHR30518">
    <property type="entry name" value="ENDOLYTIC MUREIN TRANSGLYCOSYLASE"/>
    <property type="match status" value="1"/>
</dbReference>
<feature type="site" description="Important for catalytic activity" evidence="7">
    <location>
        <position position="216"/>
    </location>
</feature>
<keyword evidence="2 7" id="KW-0812">Transmembrane</keyword>
<feature type="transmembrane region" description="Helical" evidence="7">
    <location>
        <begin position="21"/>
        <end position="42"/>
    </location>
</feature>
<comment type="subcellular location">
    <subcellularLocation>
        <location evidence="7">Cell membrane</location>
        <topology evidence="7">Single-pass membrane protein</topology>
    </subcellularLocation>
</comment>
<keyword evidence="4 7" id="KW-0472">Membrane</keyword>
<comment type="catalytic activity">
    <reaction evidence="7">
        <text>a peptidoglycan chain = a peptidoglycan chain with N-acetyl-1,6-anhydromuramyl-[peptide] at the reducing end + a peptidoglycan chain with N-acetylglucosamine at the non-reducing end.</text>
        <dbReference type="EC" id="4.2.2.29"/>
    </reaction>
</comment>
<dbReference type="EMBL" id="CP032098">
    <property type="protein sequence ID" value="AXX92612.1"/>
    <property type="molecule type" value="Genomic_DNA"/>
</dbReference>
<evidence type="ECO:0000256" key="7">
    <source>
        <dbReference type="HAMAP-Rule" id="MF_02065"/>
    </source>
</evidence>
<keyword evidence="6 7" id="KW-0961">Cell wall biogenesis/degradation</keyword>
<dbReference type="GO" id="GO:0009252">
    <property type="term" value="P:peptidoglycan biosynthetic process"/>
    <property type="evidence" value="ECO:0007669"/>
    <property type="project" value="UniProtKB-UniRule"/>
</dbReference>
<evidence type="ECO:0000313" key="10">
    <source>
        <dbReference type="EMBL" id="PHO19037.1"/>
    </source>
</evidence>
<protein>
    <recommendedName>
        <fullName evidence="7">Endolytic murein transglycosylase</fullName>
        <ecNumber evidence="7">4.2.2.29</ecNumber>
    </recommendedName>
    <alternativeName>
        <fullName evidence="7">Peptidoglycan lytic transglycosylase</fullName>
    </alternativeName>
    <alternativeName>
        <fullName evidence="7">Peptidoglycan polymerization terminase</fullName>
    </alternativeName>
</protein>
<feature type="compositionally biased region" description="Basic and acidic residues" evidence="8">
    <location>
        <begin position="343"/>
        <end position="355"/>
    </location>
</feature>
<dbReference type="Proteomes" id="UP000262712">
    <property type="component" value="Chromosome"/>
</dbReference>
<gene>
    <name evidence="7" type="primary">mltG</name>
    <name evidence="9" type="ORF">AMOL_1647</name>
    <name evidence="10" type="ORF">CPU12_01970</name>
</gene>
<comment type="function">
    <text evidence="7">Functions as a peptidoglycan terminase that cleaves nascent peptidoglycan strands endolytically to terminate their elongation.</text>
</comment>
<proteinExistence type="inferred from homology"/>
<keyword evidence="5 7" id="KW-0456">Lyase</keyword>
<dbReference type="EC" id="4.2.2.29" evidence="7"/>
<organism evidence="10 11">
    <name type="scientific">Malaciobacter molluscorum LMG 25693</name>
    <dbReference type="NCBI Taxonomy" id="870501"/>
    <lineage>
        <taxon>Bacteria</taxon>
        <taxon>Pseudomonadati</taxon>
        <taxon>Campylobacterota</taxon>
        <taxon>Epsilonproteobacteria</taxon>
        <taxon>Campylobacterales</taxon>
        <taxon>Arcobacteraceae</taxon>
        <taxon>Malaciobacter</taxon>
    </lineage>
</organism>
<evidence type="ECO:0000313" key="11">
    <source>
        <dbReference type="Proteomes" id="UP000221222"/>
    </source>
</evidence>
<evidence type="ECO:0000313" key="12">
    <source>
        <dbReference type="Proteomes" id="UP000262712"/>
    </source>
</evidence>
<dbReference type="Pfam" id="PF02618">
    <property type="entry name" value="YceG"/>
    <property type="match status" value="1"/>
</dbReference>
<dbReference type="Proteomes" id="UP000221222">
    <property type="component" value="Unassembled WGS sequence"/>
</dbReference>
<evidence type="ECO:0000256" key="5">
    <source>
        <dbReference type="ARBA" id="ARBA00023239"/>
    </source>
</evidence>
<reference evidence="9 12" key="2">
    <citation type="submission" date="2018-08" db="EMBL/GenBank/DDBJ databases">
        <title>Complete genome of the Arcobacter molluscorum type strain LMG 25693.</title>
        <authorList>
            <person name="Miller W.G."/>
            <person name="Yee E."/>
            <person name="Bono J.L."/>
        </authorList>
    </citation>
    <scope>NUCLEOTIDE SEQUENCE [LARGE SCALE GENOMIC DNA]</scope>
    <source>
        <strain evidence="9 12">CECT 7696</strain>
    </source>
</reference>
<evidence type="ECO:0000256" key="2">
    <source>
        <dbReference type="ARBA" id="ARBA00022692"/>
    </source>
</evidence>
<reference evidence="10 11" key="1">
    <citation type="submission" date="2017-09" db="EMBL/GenBank/DDBJ databases">
        <title>Arcobacter canalis sp. nov., a new species isolated from a water canal contaminated with urban sewage.</title>
        <authorList>
            <person name="Perez-Cataluna A."/>
            <person name="Salas-Masso N."/>
            <person name="Figueras M.J."/>
        </authorList>
    </citation>
    <scope>NUCLEOTIDE SEQUENCE [LARGE SCALE GENOMIC DNA]</scope>
    <source>
        <strain evidence="10 11">F98-3</strain>
    </source>
</reference>
<dbReference type="GO" id="GO:0071555">
    <property type="term" value="P:cell wall organization"/>
    <property type="evidence" value="ECO:0007669"/>
    <property type="project" value="UniProtKB-KW"/>
</dbReference>
<evidence type="ECO:0000256" key="6">
    <source>
        <dbReference type="ARBA" id="ARBA00023316"/>
    </source>
</evidence>
<evidence type="ECO:0000256" key="8">
    <source>
        <dbReference type="SAM" id="MobiDB-lite"/>
    </source>
</evidence>
<dbReference type="HAMAP" id="MF_02065">
    <property type="entry name" value="MltG"/>
    <property type="match status" value="1"/>
</dbReference>